<gene>
    <name evidence="1" type="ORF">PDESU_01446</name>
</gene>
<accession>A0A6C2TZ11</accession>
<evidence type="ECO:0000313" key="1">
    <source>
        <dbReference type="EMBL" id="VGO12892.1"/>
    </source>
</evidence>
<dbReference type="RefSeq" id="WP_136078519.1">
    <property type="nucleotide sequence ID" value="NZ_CAAHFG010000001.1"/>
</dbReference>
<dbReference type="InterPro" id="IPR018714">
    <property type="entry name" value="DUF2237"/>
</dbReference>
<evidence type="ECO:0000313" key="2">
    <source>
        <dbReference type="Proteomes" id="UP000366872"/>
    </source>
</evidence>
<proteinExistence type="predicted"/>
<sequence length="120" mass="13256">MAKNVLGDPLVACSENPMTGFFRNGKCDTRADDEGMHTICVLMTDEFLAFSKVAGNDLSTPIPEFGFPGLKEGDYWCLCLSRWIQAHDNGVAPQVKLEATHASVLEFIELDTLREYAVRG</sequence>
<evidence type="ECO:0008006" key="3">
    <source>
        <dbReference type="Google" id="ProtNLM"/>
    </source>
</evidence>
<dbReference type="PANTHER" id="PTHR37466:SF1">
    <property type="entry name" value="SLR1628 PROTEIN"/>
    <property type="match status" value="1"/>
</dbReference>
<keyword evidence="2" id="KW-1185">Reference proteome</keyword>
<dbReference type="Proteomes" id="UP000366872">
    <property type="component" value="Unassembled WGS sequence"/>
</dbReference>
<dbReference type="EMBL" id="CAAHFG010000001">
    <property type="protein sequence ID" value="VGO12892.1"/>
    <property type="molecule type" value="Genomic_DNA"/>
</dbReference>
<dbReference type="PANTHER" id="PTHR37466">
    <property type="entry name" value="SLR1628 PROTEIN"/>
    <property type="match status" value="1"/>
</dbReference>
<reference evidence="1 2" key="1">
    <citation type="submission" date="2019-04" db="EMBL/GenBank/DDBJ databases">
        <authorList>
            <person name="Van Vliet M D."/>
        </authorList>
    </citation>
    <scope>NUCLEOTIDE SEQUENCE [LARGE SCALE GENOMIC DNA]</scope>
    <source>
        <strain evidence="1 2">F1</strain>
    </source>
</reference>
<name>A0A6C2TZ11_PONDE</name>
<dbReference type="Gene3D" id="3.30.56.110">
    <property type="entry name" value="Protein of unknown function DUF2237"/>
    <property type="match status" value="1"/>
</dbReference>
<protein>
    <recommendedName>
        <fullName evidence="3">DUF2237 domain-containing protein</fullName>
    </recommendedName>
</protein>
<organism evidence="1 2">
    <name type="scientific">Pontiella desulfatans</name>
    <dbReference type="NCBI Taxonomy" id="2750659"/>
    <lineage>
        <taxon>Bacteria</taxon>
        <taxon>Pseudomonadati</taxon>
        <taxon>Kiritimatiellota</taxon>
        <taxon>Kiritimatiellia</taxon>
        <taxon>Kiritimatiellales</taxon>
        <taxon>Pontiellaceae</taxon>
        <taxon>Pontiella</taxon>
    </lineage>
</organism>
<dbReference type="AlphaFoldDB" id="A0A6C2TZ11"/>
<dbReference type="Pfam" id="PF09996">
    <property type="entry name" value="DUF2237"/>
    <property type="match status" value="1"/>
</dbReference>